<organism evidence="2 3">
    <name type="scientific">Agromyces aurantiacus</name>
    <dbReference type="NCBI Taxonomy" id="165814"/>
    <lineage>
        <taxon>Bacteria</taxon>
        <taxon>Bacillati</taxon>
        <taxon>Actinomycetota</taxon>
        <taxon>Actinomycetes</taxon>
        <taxon>Micrococcales</taxon>
        <taxon>Microbacteriaceae</taxon>
        <taxon>Agromyces</taxon>
    </lineage>
</organism>
<dbReference type="Proteomes" id="UP001595960">
    <property type="component" value="Unassembled WGS sequence"/>
</dbReference>
<keyword evidence="1" id="KW-0732">Signal</keyword>
<reference evidence="3" key="1">
    <citation type="journal article" date="2019" name="Int. J. Syst. Evol. Microbiol.">
        <title>The Global Catalogue of Microorganisms (GCM) 10K type strain sequencing project: providing services to taxonomists for standard genome sequencing and annotation.</title>
        <authorList>
            <consortium name="The Broad Institute Genomics Platform"/>
            <consortium name="The Broad Institute Genome Sequencing Center for Infectious Disease"/>
            <person name="Wu L."/>
            <person name="Ma J."/>
        </authorList>
    </citation>
    <scope>NUCLEOTIDE SEQUENCE [LARGE SCALE GENOMIC DNA]</scope>
    <source>
        <strain evidence="3">CGMCC 1.12192</strain>
    </source>
</reference>
<keyword evidence="3" id="KW-1185">Reference proteome</keyword>
<gene>
    <name evidence="2" type="ORF">ACFPER_17320</name>
</gene>
<evidence type="ECO:0000313" key="2">
    <source>
        <dbReference type="EMBL" id="MFC4830560.1"/>
    </source>
</evidence>
<dbReference type="RefSeq" id="WP_204393885.1">
    <property type="nucleotide sequence ID" value="NZ_JAFBBW010000001.1"/>
</dbReference>
<feature type="signal peptide" evidence="1">
    <location>
        <begin position="1"/>
        <end position="18"/>
    </location>
</feature>
<dbReference type="EMBL" id="JBHSJC010000002">
    <property type="protein sequence ID" value="MFC4830560.1"/>
    <property type="molecule type" value="Genomic_DNA"/>
</dbReference>
<protein>
    <submittedName>
        <fullName evidence="2">DUF6448 family protein</fullName>
    </submittedName>
</protein>
<feature type="chain" id="PRO_5046006455" evidence="1">
    <location>
        <begin position="19"/>
        <end position="206"/>
    </location>
</feature>
<accession>A0ABV9R9Q4</accession>
<comment type="caution">
    <text evidence="2">The sequence shown here is derived from an EMBL/GenBank/DDBJ whole genome shotgun (WGS) entry which is preliminary data.</text>
</comment>
<name>A0ABV9R9Q4_9MICO</name>
<dbReference type="InterPro" id="IPR045613">
    <property type="entry name" value="DUF6448"/>
</dbReference>
<dbReference type="Pfam" id="PF20046">
    <property type="entry name" value="DUF6448"/>
    <property type="match status" value="1"/>
</dbReference>
<proteinExistence type="predicted"/>
<evidence type="ECO:0000313" key="3">
    <source>
        <dbReference type="Proteomes" id="UP001595960"/>
    </source>
</evidence>
<evidence type="ECO:0000256" key="1">
    <source>
        <dbReference type="SAM" id="SignalP"/>
    </source>
</evidence>
<sequence>MGLLFRLAAAAAASVALALAVPREVRAHCDTMDGPTVADGRRALDTGDVNHALKWVDEHHEAELAGAFDLARRVRGLGEDARELADRFFLETLVRLHRAGEGEPYTGVKPSGFPIDERAAAADRCIAAGTLDQLEPLVPDERLPELRERFSRVLATRDFDVADLAAARAHIAAYVGFVHLAEGEERGHGAPLAGPGHPHGALHGHE</sequence>